<dbReference type="SUPFAM" id="SSF63411">
    <property type="entry name" value="LuxS/MPP-like metallohydrolase"/>
    <property type="match status" value="4"/>
</dbReference>
<evidence type="ECO:0000256" key="11">
    <source>
        <dbReference type="ARBA" id="ARBA00022723"/>
    </source>
</evidence>
<dbReference type="GO" id="GO:0042447">
    <property type="term" value="P:hormone catabolic process"/>
    <property type="evidence" value="ECO:0007669"/>
    <property type="project" value="TreeGrafter"/>
</dbReference>
<evidence type="ECO:0000256" key="17">
    <source>
        <dbReference type="ARBA" id="ARBA00023136"/>
    </source>
</evidence>
<evidence type="ECO:0000256" key="19">
    <source>
        <dbReference type="ARBA" id="ARBA00063205"/>
    </source>
</evidence>
<evidence type="ECO:0000256" key="15">
    <source>
        <dbReference type="ARBA" id="ARBA00022840"/>
    </source>
</evidence>
<dbReference type="GO" id="GO:0005782">
    <property type="term" value="C:peroxisomal matrix"/>
    <property type="evidence" value="ECO:0007669"/>
    <property type="project" value="TreeGrafter"/>
</dbReference>
<dbReference type="GeneTree" id="ENSGT00940000155780"/>
<evidence type="ECO:0000256" key="13">
    <source>
        <dbReference type="ARBA" id="ARBA00022801"/>
    </source>
</evidence>
<dbReference type="InterPro" id="IPR011249">
    <property type="entry name" value="Metalloenz_LuxS/M16"/>
</dbReference>
<evidence type="ECO:0000256" key="5">
    <source>
        <dbReference type="ARBA" id="ARBA00007261"/>
    </source>
</evidence>
<dbReference type="Pfam" id="PF05193">
    <property type="entry name" value="Peptidase_M16_C"/>
    <property type="match status" value="1"/>
</dbReference>
<evidence type="ECO:0000313" key="30">
    <source>
        <dbReference type="Proteomes" id="UP000694388"/>
    </source>
</evidence>
<evidence type="ECO:0000256" key="24">
    <source>
        <dbReference type="RuleBase" id="RU004447"/>
    </source>
</evidence>
<evidence type="ECO:0000259" key="25">
    <source>
        <dbReference type="Pfam" id="PF00675"/>
    </source>
</evidence>
<dbReference type="GO" id="GO:0051603">
    <property type="term" value="P:proteolysis involved in protein catabolic process"/>
    <property type="evidence" value="ECO:0007669"/>
    <property type="project" value="TreeGrafter"/>
</dbReference>
<keyword evidence="9" id="KW-0021">Allosteric enzyme</keyword>
<evidence type="ECO:0000256" key="22">
    <source>
        <dbReference type="ARBA" id="ARBA00074992"/>
    </source>
</evidence>
<evidence type="ECO:0000256" key="3">
    <source>
        <dbReference type="ARBA" id="ARBA00004514"/>
    </source>
</evidence>
<evidence type="ECO:0000256" key="9">
    <source>
        <dbReference type="ARBA" id="ARBA00022533"/>
    </source>
</evidence>
<dbReference type="FunFam" id="3.30.830.10:FF:000003">
    <property type="entry name" value="Insulin-degrading enzyme"/>
    <property type="match status" value="1"/>
</dbReference>
<dbReference type="FunFam" id="3.30.830.10:FF:000004">
    <property type="entry name" value="Putative insulin-degrading enzyme"/>
    <property type="match status" value="1"/>
</dbReference>
<dbReference type="PROSITE" id="PS00143">
    <property type="entry name" value="INSULINASE"/>
    <property type="match status" value="1"/>
</dbReference>
<dbReference type="GO" id="GO:0043171">
    <property type="term" value="P:peptide catabolic process"/>
    <property type="evidence" value="ECO:0007669"/>
    <property type="project" value="TreeGrafter"/>
</dbReference>
<evidence type="ECO:0000259" key="27">
    <source>
        <dbReference type="Pfam" id="PF16187"/>
    </source>
</evidence>
<dbReference type="GO" id="GO:0050435">
    <property type="term" value="P:amyloid-beta metabolic process"/>
    <property type="evidence" value="ECO:0007669"/>
    <property type="project" value="TreeGrafter"/>
</dbReference>
<reference evidence="29" key="2">
    <citation type="submission" date="2025-09" db="UniProtKB">
        <authorList>
            <consortium name="Ensembl"/>
        </authorList>
    </citation>
    <scope>IDENTIFICATION</scope>
</reference>
<keyword evidence="17" id="KW-0472">Membrane</keyword>
<dbReference type="Pfam" id="PF16187">
    <property type="entry name" value="Peptidase_M16_M"/>
    <property type="match status" value="1"/>
</dbReference>
<name>A0A8C4N7L9_EPTBU</name>
<keyword evidence="14" id="KW-0862">Zinc</keyword>
<dbReference type="EC" id="3.4.24.56" evidence="20"/>
<dbReference type="GO" id="GO:0005615">
    <property type="term" value="C:extracellular space"/>
    <property type="evidence" value="ECO:0007669"/>
    <property type="project" value="UniProtKB-ARBA"/>
</dbReference>
<dbReference type="Gene3D" id="3.30.830.10">
    <property type="entry name" value="Metalloenzyme, LuxS/M16 peptidase-like"/>
    <property type="match status" value="4"/>
</dbReference>
<keyword evidence="6" id="KW-1003">Cell membrane</keyword>
<accession>A0A8C4N7L9</accession>
<dbReference type="GO" id="GO:1990798">
    <property type="term" value="P:pancreas regeneration"/>
    <property type="evidence" value="ECO:0007669"/>
    <property type="project" value="Ensembl"/>
</dbReference>
<feature type="domain" description="Coenzyme PQQ synthesis protein F-like C-terminal lobe" evidence="28">
    <location>
        <begin position="803"/>
        <end position="901"/>
    </location>
</feature>
<dbReference type="GO" id="GO:0005829">
    <property type="term" value="C:cytosol"/>
    <property type="evidence" value="ECO:0007669"/>
    <property type="project" value="UniProtKB-SubCell"/>
</dbReference>
<evidence type="ECO:0000256" key="18">
    <source>
        <dbReference type="ARBA" id="ARBA00052248"/>
    </source>
</evidence>
<dbReference type="Pfam" id="PF00675">
    <property type="entry name" value="Peptidase_M16"/>
    <property type="match status" value="1"/>
</dbReference>
<comment type="subunit">
    <text evidence="19">Homodimer. Can also form homotetramers.</text>
</comment>
<feature type="domain" description="Peptidase M16 C-terminal" evidence="26">
    <location>
        <begin position="231"/>
        <end position="409"/>
    </location>
</feature>
<dbReference type="GO" id="GO:0005524">
    <property type="term" value="F:ATP binding"/>
    <property type="evidence" value="ECO:0007669"/>
    <property type="project" value="UniProtKB-KW"/>
</dbReference>
<dbReference type="PANTHER" id="PTHR43690:SF18">
    <property type="entry name" value="INSULIN-DEGRADING ENZYME-RELATED"/>
    <property type="match status" value="1"/>
</dbReference>
<keyword evidence="30" id="KW-1185">Reference proteome</keyword>
<comment type="similarity">
    <text evidence="5 24">Belongs to the peptidase M16 family.</text>
</comment>
<dbReference type="Proteomes" id="UP000694388">
    <property type="component" value="Unplaced"/>
</dbReference>
<keyword evidence="7" id="KW-0963">Cytoplasm</keyword>
<dbReference type="InterPro" id="IPR001431">
    <property type="entry name" value="Pept_M16_Zn_BS"/>
</dbReference>
<keyword evidence="11" id="KW-0479">Metal-binding</keyword>
<dbReference type="InterPro" id="IPR007863">
    <property type="entry name" value="Peptidase_M16_C"/>
</dbReference>
<evidence type="ECO:0000313" key="29">
    <source>
        <dbReference type="Ensembl" id="ENSEBUP00000003504.1"/>
    </source>
</evidence>
<dbReference type="GO" id="GO:0005739">
    <property type="term" value="C:mitochondrion"/>
    <property type="evidence" value="ECO:0007669"/>
    <property type="project" value="TreeGrafter"/>
</dbReference>
<keyword evidence="8" id="KW-0964">Secreted</keyword>
<evidence type="ECO:0000256" key="8">
    <source>
        <dbReference type="ARBA" id="ARBA00022525"/>
    </source>
</evidence>
<dbReference type="GO" id="GO:0005886">
    <property type="term" value="C:plasma membrane"/>
    <property type="evidence" value="ECO:0007669"/>
    <property type="project" value="UniProtKB-SubCell"/>
</dbReference>
<evidence type="ECO:0000256" key="6">
    <source>
        <dbReference type="ARBA" id="ARBA00022475"/>
    </source>
</evidence>
<feature type="domain" description="Peptidase M16 N-terminal" evidence="25">
    <location>
        <begin position="67"/>
        <end position="203"/>
    </location>
</feature>
<evidence type="ECO:0000256" key="16">
    <source>
        <dbReference type="ARBA" id="ARBA00023049"/>
    </source>
</evidence>
<protein>
    <recommendedName>
        <fullName evidence="21">Insulin-degrading enzyme</fullName>
        <ecNumber evidence="20">3.4.24.56</ecNumber>
    </recommendedName>
    <alternativeName>
        <fullName evidence="23">Insulin protease</fullName>
    </alternativeName>
    <alternativeName>
        <fullName evidence="22">Insulysin</fullName>
    </alternativeName>
</protein>
<dbReference type="PANTHER" id="PTHR43690">
    <property type="entry name" value="NARDILYSIN"/>
    <property type="match status" value="1"/>
</dbReference>
<dbReference type="Pfam" id="PF22456">
    <property type="entry name" value="PqqF-like_C_4"/>
    <property type="match status" value="1"/>
</dbReference>
<keyword evidence="16" id="KW-0482">Metalloprotease</keyword>
<evidence type="ECO:0000256" key="21">
    <source>
        <dbReference type="ARBA" id="ARBA00070422"/>
    </source>
</evidence>
<dbReference type="GO" id="GO:0004222">
    <property type="term" value="F:metalloendopeptidase activity"/>
    <property type="evidence" value="ECO:0007669"/>
    <property type="project" value="UniProtKB-EC"/>
</dbReference>
<evidence type="ECO:0000259" key="28">
    <source>
        <dbReference type="Pfam" id="PF22456"/>
    </source>
</evidence>
<evidence type="ECO:0000256" key="7">
    <source>
        <dbReference type="ARBA" id="ARBA00022490"/>
    </source>
</evidence>
<comment type="catalytic activity">
    <reaction evidence="18">
        <text>Degradation of insulin, glucagon and other polypeptides. No action on proteins.</text>
        <dbReference type="EC" id="3.4.24.56"/>
    </reaction>
</comment>
<dbReference type="InterPro" id="IPR050626">
    <property type="entry name" value="Peptidase_M16"/>
</dbReference>
<evidence type="ECO:0000256" key="1">
    <source>
        <dbReference type="ARBA" id="ARBA00001947"/>
    </source>
</evidence>
<evidence type="ECO:0000256" key="20">
    <source>
        <dbReference type="ARBA" id="ARBA00066874"/>
    </source>
</evidence>
<evidence type="ECO:0000256" key="23">
    <source>
        <dbReference type="ARBA" id="ARBA00080349"/>
    </source>
</evidence>
<keyword evidence="13" id="KW-0378">Hydrolase</keyword>
<organism evidence="29 30">
    <name type="scientific">Eptatretus burgeri</name>
    <name type="common">Inshore hagfish</name>
    <dbReference type="NCBI Taxonomy" id="7764"/>
    <lineage>
        <taxon>Eukaryota</taxon>
        <taxon>Metazoa</taxon>
        <taxon>Chordata</taxon>
        <taxon>Craniata</taxon>
        <taxon>Vertebrata</taxon>
        <taxon>Cyclostomata</taxon>
        <taxon>Myxini</taxon>
        <taxon>Myxiniformes</taxon>
        <taxon>Myxinidae</taxon>
        <taxon>Eptatretinae</taxon>
        <taxon>Eptatretus</taxon>
    </lineage>
</organism>
<comment type="cofactor">
    <cofactor evidence="1">
        <name>Zn(2+)</name>
        <dbReference type="ChEBI" id="CHEBI:29105"/>
    </cofactor>
</comment>
<reference evidence="29" key="1">
    <citation type="submission" date="2025-08" db="UniProtKB">
        <authorList>
            <consortium name="Ensembl"/>
        </authorList>
    </citation>
    <scope>IDENTIFICATION</scope>
</reference>
<dbReference type="GO" id="GO:0003323">
    <property type="term" value="P:type B pancreatic cell development"/>
    <property type="evidence" value="ECO:0007669"/>
    <property type="project" value="Ensembl"/>
</dbReference>
<keyword evidence="15" id="KW-0067">ATP-binding</keyword>
<evidence type="ECO:0000256" key="2">
    <source>
        <dbReference type="ARBA" id="ARBA00004236"/>
    </source>
</evidence>
<dbReference type="AlphaFoldDB" id="A0A8C4N7L9"/>
<dbReference type="FunFam" id="3.30.830.10:FF:000006">
    <property type="entry name" value="Putative insulin-degrading enzyme"/>
    <property type="match status" value="1"/>
</dbReference>
<keyword evidence="12" id="KW-0547">Nucleotide-binding</keyword>
<evidence type="ECO:0000256" key="4">
    <source>
        <dbReference type="ARBA" id="ARBA00004613"/>
    </source>
</evidence>
<proteinExistence type="inferred from homology"/>
<evidence type="ECO:0000256" key="14">
    <source>
        <dbReference type="ARBA" id="ARBA00022833"/>
    </source>
</evidence>
<dbReference type="FunFam" id="3.30.830.10:FF:000007">
    <property type="entry name" value="Insulin-degrading enzyme"/>
    <property type="match status" value="1"/>
</dbReference>
<keyword evidence="10" id="KW-0645">Protease</keyword>
<dbReference type="GO" id="GO:0097242">
    <property type="term" value="P:amyloid-beta clearance"/>
    <property type="evidence" value="ECO:0007669"/>
    <property type="project" value="UniProtKB-ARBA"/>
</dbReference>
<sequence>MRRSLLRTVTRAFSYSGYFQALPTLRSPEQRLWTRAAMTVNRVTNGIIKSPEEKREFRGVELSNGLRVLLVSDSSTDKASAAMDVHIGSLSDPDDIPGLAHFCEHMLFLGTKKYPQENEYSEFLSQHAGSSNAFTNGEHTNFFFDVSKEHLEGALDRFSQFFLCPLFDPCCKDREVNAVDSENEKNLMSDSWRLFQLEKSTGNKKHPFCKFGTGNKYTLETRPNELGLDVRNELLKFHSKFYSANLMALCVLGKESLDELMDLVIKLFSEVENKNVPVPNFPDHPYQEEHLRQMYKIVPVKDIRNLYVTFPIPDLQPFYKSNPGHYLGHLIGHEGPGSLLSLLKSKGWVNTLVGGQKEGARGFMFFIINVDLTEDGLEHIEEIVSHMFQYINMLRAEGPKEWIFQECKKLSAMAFRFKDKEKPQNCTSRNANLLHYYPFSEVLLSNYMLEEFKPDLIDMVLNKLHPENARVSVVAKSFESLTNTEERWYGTQYVQVPVSEETCQKWRNSSLNEKFSLPMKNDFIPTKLDTLPLEPDASPVPQLIKNSALSKLWFKQDDAFFLPKACLNFEFYSPFAYMDPLHCNLTYLYVQLLKDSLNEYAYAAELAGLTYSLQNTIYGINLAVKGYEDKQLLLLLKIVEKMSNFQIDQRRFDIMKELYLRSLHNFRAEQPHRHAIYYLRLLLTELAWTKDELREALDEVTLPDLQRYIPQFLSRLHMECLFHGNLTKKEALDIQSQVEECLASSAHSKALLPSQLIRYRQVQLPDRGWFVFQQKNEVHNNCGVEIYFQSDVQSTHDNMLLELVCQIIAEPCFHTLRTKEQLGYIVFSGPRRANGVQGLHFIIQSERPPMYLEQRVEAFLHSMMKIIVDMSPTSFAKHVEALALSRLEKPKKLWSESAKHWGEIISQQYDFDRDNKEVKHLRTLTKEDILQFYEEVLVVGAPHRRKISVHVQAREPPPVELTCPTEQLLPVPELTQPVMIEDMTEFKRMLPLFPLVKPSRITAKL</sequence>
<dbReference type="InterPro" id="IPR054734">
    <property type="entry name" value="PqqF-like_C_4"/>
</dbReference>
<dbReference type="GO" id="GO:0046872">
    <property type="term" value="F:metal ion binding"/>
    <property type="evidence" value="ECO:0007669"/>
    <property type="project" value="UniProtKB-KW"/>
</dbReference>
<feature type="domain" description="Peptidase M16 middle/third" evidence="27">
    <location>
        <begin position="415"/>
        <end position="695"/>
    </location>
</feature>
<dbReference type="InterPro" id="IPR011765">
    <property type="entry name" value="Pept_M16_N"/>
</dbReference>
<evidence type="ECO:0000256" key="12">
    <source>
        <dbReference type="ARBA" id="ARBA00022741"/>
    </source>
</evidence>
<evidence type="ECO:0000256" key="10">
    <source>
        <dbReference type="ARBA" id="ARBA00022670"/>
    </source>
</evidence>
<dbReference type="InterPro" id="IPR032632">
    <property type="entry name" value="Peptidase_M16_M"/>
</dbReference>
<evidence type="ECO:0000259" key="26">
    <source>
        <dbReference type="Pfam" id="PF05193"/>
    </source>
</evidence>
<dbReference type="Ensembl" id="ENSEBUT00000003876.1">
    <property type="protein sequence ID" value="ENSEBUP00000003504.1"/>
    <property type="gene ID" value="ENSEBUG00000002527.1"/>
</dbReference>
<comment type="subcellular location">
    <subcellularLocation>
        <location evidence="2">Cell membrane</location>
    </subcellularLocation>
    <subcellularLocation>
        <location evidence="3">Cytoplasm</location>
        <location evidence="3">Cytosol</location>
    </subcellularLocation>
    <subcellularLocation>
        <location evidence="4">Secreted</location>
    </subcellularLocation>
</comment>